<dbReference type="InterPro" id="IPR000390">
    <property type="entry name" value="Small_drug/metabolite_transptr"/>
</dbReference>
<feature type="transmembrane region" description="Helical" evidence="11">
    <location>
        <begin position="173"/>
        <end position="190"/>
    </location>
</feature>
<protein>
    <submittedName>
        <fullName evidence="13">EamA-like transporter family protein</fullName>
    </submittedName>
</protein>
<evidence type="ECO:0000256" key="6">
    <source>
        <dbReference type="ARBA" id="ARBA00022692"/>
    </source>
</evidence>
<dbReference type="PANTHER" id="PTHR30561:SF9">
    <property type="entry name" value="4-AMINO-4-DEOXY-L-ARABINOSE-PHOSPHOUNDECAPRENOL FLIPPASE SUBUNIT ARNF-RELATED"/>
    <property type="match status" value="1"/>
</dbReference>
<feature type="transmembrane region" description="Helical" evidence="11">
    <location>
        <begin position="261"/>
        <end position="279"/>
    </location>
</feature>
<evidence type="ECO:0000256" key="1">
    <source>
        <dbReference type="ARBA" id="ARBA00004651"/>
    </source>
</evidence>
<dbReference type="Gene3D" id="1.10.3730.20">
    <property type="match status" value="2"/>
</dbReference>
<feature type="transmembrane region" description="Helical" evidence="11">
    <location>
        <begin position="210"/>
        <end position="228"/>
    </location>
</feature>
<evidence type="ECO:0000256" key="2">
    <source>
        <dbReference type="ARBA" id="ARBA00022475"/>
    </source>
</evidence>
<keyword evidence="8 11" id="KW-1133">Transmembrane helix</keyword>
<dbReference type="GO" id="GO:0022857">
    <property type="term" value="F:transmembrane transporter activity"/>
    <property type="evidence" value="ECO:0007669"/>
    <property type="project" value="InterPro"/>
</dbReference>
<keyword evidence="10 11" id="KW-0472">Membrane</keyword>
<evidence type="ECO:0000313" key="14">
    <source>
        <dbReference type="Proteomes" id="UP000294887"/>
    </source>
</evidence>
<comment type="subcellular location">
    <subcellularLocation>
        <location evidence="1">Cell membrane</location>
        <topology evidence="1">Multi-pass membrane protein</topology>
    </subcellularLocation>
</comment>
<feature type="transmembrane region" description="Helical" evidence="11">
    <location>
        <begin position="59"/>
        <end position="79"/>
    </location>
</feature>
<keyword evidence="5" id="KW-0441">Lipid A biosynthesis</keyword>
<dbReference type="Proteomes" id="UP000294887">
    <property type="component" value="Unassembled WGS sequence"/>
</dbReference>
<evidence type="ECO:0000256" key="9">
    <source>
        <dbReference type="ARBA" id="ARBA00023098"/>
    </source>
</evidence>
<evidence type="ECO:0000256" key="11">
    <source>
        <dbReference type="SAM" id="Phobius"/>
    </source>
</evidence>
<evidence type="ECO:0000256" key="8">
    <source>
        <dbReference type="ARBA" id="ARBA00022989"/>
    </source>
</evidence>
<dbReference type="EMBL" id="SMFQ01000004">
    <property type="protein sequence ID" value="TCJ85224.1"/>
    <property type="molecule type" value="Genomic_DNA"/>
</dbReference>
<reference evidence="13 14" key="1">
    <citation type="submission" date="2019-03" db="EMBL/GenBank/DDBJ databases">
        <title>Genomic Encyclopedia of Type Strains, Phase IV (KMG-IV): sequencing the most valuable type-strain genomes for metagenomic binning, comparative biology and taxonomic classification.</title>
        <authorList>
            <person name="Goeker M."/>
        </authorList>
    </citation>
    <scope>NUCLEOTIDE SEQUENCE [LARGE SCALE GENOMIC DNA]</scope>
    <source>
        <strain evidence="13 14">DSM 24830</strain>
    </source>
</reference>
<accession>A0A4R1EYX9</accession>
<feature type="domain" description="EamA" evidence="12">
    <location>
        <begin position="147"/>
        <end position="277"/>
    </location>
</feature>
<feature type="transmembrane region" description="Helical" evidence="11">
    <location>
        <begin position="6"/>
        <end position="23"/>
    </location>
</feature>
<evidence type="ECO:0000256" key="3">
    <source>
        <dbReference type="ARBA" id="ARBA00022516"/>
    </source>
</evidence>
<feature type="transmembrane region" description="Helical" evidence="11">
    <location>
        <begin position="114"/>
        <end position="132"/>
    </location>
</feature>
<keyword evidence="6 11" id="KW-0812">Transmembrane</keyword>
<dbReference type="OrthoDB" id="9783707at2"/>
<dbReference type="PANTHER" id="PTHR30561">
    <property type="entry name" value="SMR FAMILY PROTON-DEPENDENT DRUG EFFLUX TRANSPORTER SUGE"/>
    <property type="match status" value="1"/>
</dbReference>
<dbReference type="GO" id="GO:0009103">
    <property type="term" value="P:lipopolysaccharide biosynthetic process"/>
    <property type="evidence" value="ECO:0007669"/>
    <property type="project" value="UniProtKB-KW"/>
</dbReference>
<evidence type="ECO:0000259" key="12">
    <source>
        <dbReference type="Pfam" id="PF00892"/>
    </source>
</evidence>
<evidence type="ECO:0000256" key="7">
    <source>
        <dbReference type="ARBA" id="ARBA00022985"/>
    </source>
</evidence>
<evidence type="ECO:0000256" key="5">
    <source>
        <dbReference type="ARBA" id="ARBA00022556"/>
    </source>
</evidence>
<sequence>MTTTVFFAVILAALLHAVWNAIVKGGNDKRLNMAAVVMGSIPISLVVLAIFPFPAVESWGYIIASIAVQIAYHFILLYAYETGDLTQVYPIARGSGPLIVAMFSIFFLGEQFSLLQILAITMIVLGILVTAIGKQSNGKRNFQAAKLALITGCCIAGYSIIDALGAKLANNAFSYYAIIALSYGLIFPVLAERQSPGLIKRIPKEAKAAFFIGGNATFFAYAIIVWAFTQAPVALVTALRETSISFALIIGVFFLKEEFNWLKVVVVSMTVMGAVLLKLSA</sequence>
<feature type="transmembrane region" description="Helical" evidence="11">
    <location>
        <begin position="144"/>
        <end position="161"/>
    </location>
</feature>
<dbReference type="InterPro" id="IPR037185">
    <property type="entry name" value="EmrE-like"/>
</dbReference>
<keyword evidence="7" id="KW-0448">Lipopolysaccharide biosynthesis</keyword>
<dbReference type="AlphaFoldDB" id="A0A4R1EYX9"/>
<keyword evidence="9" id="KW-0443">Lipid metabolism</keyword>
<evidence type="ECO:0000256" key="4">
    <source>
        <dbReference type="ARBA" id="ARBA00022519"/>
    </source>
</evidence>
<keyword evidence="14" id="KW-1185">Reference proteome</keyword>
<comment type="caution">
    <text evidence="13">The sequence shown here is derived from an EMBL/GenBank/DDBJ whole genome shotgun (WGS) entry which is preliminary data.</text>
</comment>
<organism evidence="13 14">
    <name type="scientific">Cocleimonas flava</name>
    <dbReference type="NCBI Taxonomy" id="634765"/>
    <lineage>
        <taxon>Bacteria</taxon>
        <taxon>Pseudomonadati</taxon>
        <taxon>Pseudomonadota</taxon>
        <taxon>Gammaproteobacteria</taxon>
        <taxon>Thiotrichales</taxon>
        <taxon>Thiotrichaceae</taxon>
        <taxon>Cocleimonas</taxon>
    </lineage>
</organism>
<keyword evidence="3" id="KW-0444">Lipid biosynthesis</keyword>
<dbReference type="GO" id="GO:0009245">
    <property type="term" value="P:lipid A biosynthetic process"/>
    <property type="evidence" value="ECO:0007669"/>
    <property type="project" value="UniProtKB-KW"/>
</dbReference>
<evidence type="ECO:0000313" key="13">
    <source>
        <dbReference type="EMBL" id="TCJ85224.1"/>
    </source>
</evidence>
<feature type="transmembrane region" description="Helical" evidence="11">
    <location>
        <begin position="91"/>
        <end position="108"/>
    </location>
</feature>
<dbReference type="RefSeq" id="WP_131906925.1">
    <property type="nucleotide sequence ID" value="NZ_BAAAFU010000001.1"/>
</dbReference>
<dbReference type="GO" id="GO:0005886">
    <property type="term" value="C:plasma membrane"/>
    <property type="evidence" value="ECO:0007669"/>
    <property type="project" value="UniProtKB-SubCell"/>
</dbReference>
<evidence type="ECO:0000256" key="10">
    <source>
        <dbReference type="ARBA" id="ARBA00023136"/>
    </source>
</evidence>
<dbReference type="Pfam" id="PF00892">
    <property type="entry name" value="EamA"/>
    <property type="match status" value="2"/>
</dbReference>
<proteinExistence type="predicted"/>
<keyword evidence="2" id="KW-1003">Cell membrane</keyword>
<feature type="transmembrane region" description="Helical" evidence="11">
    <location>
        <begin position="35"/>
        <end position="53"/>
    </location>
</feature>
<name>A0A4R1EYX9_9GAMM</name>
<feature type="transmembrane region" description="Helical" evidence="11">
    <location>
        <begin position="234"/>
        <end position="254"/>
    </location>
</feature>
<feature type="domain" description="EamA" evidence="12">
    <location>
        <begin position="7"/>
        <end position="130"/>
    </location>
</feature>
<dbReference type="SUPFAM" id="SSF103481">
    <property type="entry name" value="Multidrug resistance efflux transporter EmrE"/>
    <property type="match status" value="2"/>
</dbReference>
<keyword evidence="4" id="KW-0997">Cell inner membrane</keyword>
<gene>
    <name evidence="13" type="ORF">EV695_3191</name>
</gene>
<dbReference type="InterPro" id="IPR000620">
    <property type="entry name" value="EamA_dom"/>
</dbReference>